<feature type="transmembrane region" description="Helical" evidence="1">
    <location>
        <begin position="71"/>
        <end position="87"/>
    </location>
</feature>
<comment type="caution">
    <text evidence="2">The sequence shown here is derived from an EMBL/GenBank/DDBJ whole genome shotgun (WGS) entry which is preliminary data.</text>
</comment>
<evidence type="ECO:0000256" key="1">
    <source>
        <dbReference type="SAM" id="Phobius"/>
    </source>
</evidence>
<keyword evidence="1" id="KW-0472">Membrane</keyword>
<dbReference type="AlphaFoldDB" id="A0A939QKG9"/>
<evidence type="ECO:0000313" key="3">
    <source>
        <dbReference type="Proteomes" id="UP000668403"/>
    </source>
</evidence>
<sequence>MEILYGVLVVLHIIGFGVVMGGALAQLPNVKLGTAKVSAGMLHGSLLLLVTGLALVGMMYALGGAPNNAKIGVKLLVLIAIIALVLVNRKRTRISGGALGAIAGLSAVNVALAVLW</sequence>
<organism evidence="2 3">
    <name type="scientific">Leucobacter tardus</name>
    <dbReference type="NCBI Taxonomy" id="501483"/>
    <lineage>
        <taxon>Bacteria</taxon>
        <taxon>Bacillati</taxon>
        <taxon>Actinomycetota</taxon>
        <taxon>Actinomycetes</taxon>
        <taxon>Micrococcales</taxon>
        <taxon>Microbacteriaceae</taxon>
        <taxon>Leucobacter</taxon>
    </lineage>
</organism>
<gene>
    <name evidence="2" type="ORF">J4H85_10285</name>
</gene>
<reference evidence="2" key="1">
    <citation type="submission" date="2021-03" db="EMBL/GenBank/DDBJ databases">
        <title>Leucobacter chromiisoli sp. nov., isolated from chromium-containing soil of chemical plant.</title>
        <authorList>
            <person name="Xu Z."/>
        </authorList>
    </citation>
    <scope>NUCLEOTIDE SEQUENCE</scope>
    <source>
        <strain evidence="2">K 70/01</strain>
    </source>
</reference>
<proteinExistence type="predicted"/>
<dbReference type="Proteomes" id="UP000668403">
    <property type="component" value="Unassembled WGS sequence"/>
</dbReference>
<name>A0A939QKG9_9MICO</name>
<keyword evidence="1" id="KW-1133">Transmembrane helix</keyword>
<dbReference type="RefSeq" id="WP_208239324.1">
    <property type="nucleotide sequence ID" value="NZ_BAAAQU010000002.1"/>
</dbReference>
<feature type="transmembrane region" description="Helical" evidence="1">
    <location>
        <begin position="6"/>
        <end position="25"/>
    </location>
</feature>
<keyword evidence="3" id="KW-1185">Reference proteome</keyword>
<protein>
    <submittedName>
        <fullName evidence="2">Uncharacterized protein</fullName>
    </submittedName>
</protein>
<feature type="transmembrane region" description="Helical" evidence="1">
    <location>
        <begin position="46"/>
        <end position="65"/>
    </location>
</feature>
<dbReference type="EMBL" id="JAGFBF010000005">
    <property type="protein sequence ID" value="MBO2990379.1"/>
    <property type="molecule type" value="Genomic_DNA"/>
</dbReference>
<accession>A0A939QKG9</accession>
<keyword evidence="1" id="KW-0812">Transmembrane</keyword>
<evidence type="ECO:0000313" key="2">
    <source>
        <dbReference type="EMBL" id="MBO2990379.1"/>
    </source>
</evidence>
<feature type="transmembrane region" description="Helical" evidence="1">
    <location>
        <begin position="94"/>
        <end position="115"/>
    </location>
</feature>